<dbReference type="AlphaFoldDB" id="A0AAN7Z6I4"/>
<evidence type="ECO:0000313" key="2">
    <source>
        <dbReference type="Proteomes" id="UP001305414"/>
    </source>
</evidence>
<reference evidence="1 2" key="1">
    <citation type="submission" date="2023-10" db="EMBL/GenBank/DDBJ databases">
        <title>Draft genome sequence of Xylaria bambusicola isolate GMP-LS, the root and basal stem rot pathogen of sugarcane in Indonesia.</title>
        <authorList>
            <person name="Selvaraj P."/>
            <person name="Muralishankar V."/>
            <person name="Muruganantham S."/>
            <person name="Sp S."/>
            <person name="Haryani S."/>
            <person name="Lau K.J.X."/>
            <person name="Naqvi N.I."/>
        </authorList>
    </citation>
    <scope>NUCLEOTIDE SEQUENCE [LARGE SCALE GENOMIC DNA]</scope>
    <source>
        <strain evidence="1">GMP-LS</strain>
    </source>
</reference>
<sequence>MAPAANCHWKPRGLSEDMLLALLFETSIGEHLVVNWAAGRRLLFIILVKLRSRTTGDWDLEDGDPPDQGL</sequence>
<comment type="caution">
    <text evidence="1">The sequence shown here is derived from an EMBL/GenBank/DDBJ whole genome shotgun (WGS) entry which is preliminary data.</text>
</comment>
<evidence type="ECO:0000313" key="1">
    <source>
        <dbReference type="EMBL" id="KAK5626166.1"/>
    </source>
</evidence>
<keyword evidence="2" id="KW-1185">Reference proteome</keyword>
<dbReference type="EMBL" id="JAWHQM010000003">
    <property type="protein sequence ID" value="KAK5626166.1"/>
    <property type="molecule type" value="Genomic_DNA"/>
</dbReference>
<organism evidence="1 2">
    <name type="scientific">Xylaria bambusicola</name>
    <dbReference type="NCBI Taxonomy" id="326684"/>
    <lineage>
        <taxon>Eukaryota</taxon>
        <taxon>Fungi</taxon>
        <taxon>Dikarya</taxon>
        <taxon>Ascomycota</taxon>
        <taxon>Pezizomycotina</taxon>
        <taxon>Sordariomycetes</taxon>
        <taxon>Xylariomycetidae</taxon>
        <taxon>Xylariales</taxon>
        <taxon>Xylariaceae</taxon>
        <taxon>Xylaria</taxon>
    </lineage>
</organism>
<accession>A0AAN7Z6I4</accession>
<gene>
    <name evidence="1" type="ORF">RRF57_001881</name>
</gene>
<protein>
    <submittedName>
        <fullName evidence="1">Uncharacterized protein</fullName>
    </submittedName>
</protein>
<dbReference type="Proteomes" id="UP001305414">
    <property type="component" value="Unassembled WGS sequence"/>
</dbReference>
<proteinExistence type="predicted"/>
<name>A0AAN7Z6I4_9PEZI</name>